<accession>A0AB35IMQ2</accession>
<dbReference type="AlphaFoldDB" id="A0AB35IMQ2"/>
<proteinExistence type="predicted"/>
<feature type="transmembrane region" description="Helical" evidence="1">
    <location>
        <begin position="244"/>
        <end position="262"/>
    </location>
</feature>
<protein>
    <submittedName>
        <fullName evidence="2">EpsG family protein</fullName>
    </submittedName>
</protein>
<name>A0AB35IMQ2_9FIRM</name>
<feature type="transmembrane region" description="Helical" evidence="1">
    <location>
        <begin position="164"/>
        <end position="186"/>
    </location>
</feature>
<feature type="transmembrane region" description="Helical" evidence="1">
    <location>
        <begin position="274"/>
        <end position="293"/>
    </location>
</feature>
<dbReference type="Proteomes" id="UP001211987">
    <property type="component" value="Unassembled WGS sequence"/>
</dbReference>
<comment type="caution">
    <text evidence="2">The sequence shown here is derived from an EMBL/GenBank/DDBJ whole genome shotgun (WGS) entry which is preliminary data.</text>
</comment>
<evidence type="ECO:0000313" key="3">
    <source>
        <dbReference type="Proteomes" id="UP001211987"/>
    </source>
</evidence>
<dbReference type="RefSeq" id="WP_272019359.1">
    <property type="nucleotide sequence ID" value="NZ_JAQLKE010000060.1"/>
</dbReference>
<feature type="transmembrane region" description="Helical" evidence="1">
    <location>
        <begin position="299"/>
        <end position="315"/>
    </location>
</feature>
<dbReference type="InterPro" id="IPR049458">
    <property type="entry name" value="EpsG-like"/>
</dbReference>
<organism evidence="2 3">
    <name type="scientific">Thomasclavelia ramosa</name>
    <dbReference type="NCBI Taxonomy" id="1547"/>
    <lineage>
        <taxon>Bacteria</taxon>
        <taxon>Bacillati</taxon>
        <taxon>Bacillota</taxon>
        <taxon>Erysipelotrichia</taxon>
        <taxon>Erysipelotrichales</taxon>
        <taxon>Coprobacillaceae</taxon>
        <taxon>Thomasclavelia</taxon>
    </lineage>
</organism>
<evidence type="ECO:0000256" key="1">
    <source>
        <dbReference type="SAM" id="Phobius"/>
    </source>
</evidence>
<dbReference type="Pfam" id="PF14897">
    <property type="entry name" value="EpsG"/>
    <property type="match status" value="1"/>
</dbReference>
<feature type="transmembrane region" description="Helical" evidence="1">
    <location>
        <begin position="90"/>
        <end position="110"/>
    </location>
</feature>
<gene>
    <name evidence="2" type="ORF">PM738_19090</name>
</gene>
<feature type="transmembrane region" description="Helical" evidence="1">
    <location>
        <begin position="322"/>
        <end position="340"/>
    </location>
</feature>
<feature type="transmembrane region" description="Helical" evidence="1">
    <location>
        <begin position="198"/>
        <end position="224"/>
    </location>
</feature>
<reference evidence="2" key="1">
    <citation type="submission" date="2023-01" db="EMBL/GenBank/DDBJ databases">
        <title>Human gut microbiome strain richness.</title>
        <authorList>
            <person name="Chen-Liaw A."/>
        </authorList>
    </citation>
    <scope>NUCLEOTIDE SEQUENCE</scope>
    <source>
        <strain evidence="2">1001217st2_G6_1001217B_191108</strain>
    </source>
</reference>
<keyword evidence="1" id="KW-1133">Transmembrane helix</keyword>
<keyword evidence="1" id="KW-0812">Transmembrane</keyword>
<keyword evidence="1" id="KW-0472">Membrane</keyword>
<dbReference type="EMBL" id="JAQLKE010000060">
    <property type="protein sequence ID" value="MDB7085886.1"/>
    <property type="molecule type" value="Genomic_DNA"/>
</dbReference>
<sequence length="354" mass="41997">MIYYISMATLMFFGYFVKNRRSYYIFLIVILFAFTAFRNINLGGSDAISYQAFFRDTPVLGDFFQNLGSYRYENGFAFVNSLSKSISNNYLVYQILYTFISTILLVRLISHLDMTYKEKCLFLFTYFCFRYFLNSFVLLRQNIANLIIWNLIVDNWDGIKKTAISIYISTLFHVTSMFNFIVWPLLLKLQKINKKYIFIGTIILSLFLLFAGSKIINTGINYFVRLVGPKYSKYIIENGETVRGFNFIYYIIRFVIITLFYIFYDKINYDKKDILFYCGCVAIVVGSIDVEIFTRMMEYYMIAFYIMCTVIFRAFTREEKSILIFIFFILMMIILIRSLYTTSGGLFLDYSFFN</sequence>
<evidence type="ECO:0000313" key="2">
    <source>
        <dbReference type="EMBL" id="MDB7085886.1"/>
    </source>
</evidence>
<feature type="transmembrane region" description="Helical" evidence="1">
    <location>
        <begin position="21"/>
        <end position="40"/>
    </location>
</feature>
<feature type="transmembrane region" description="Helical" evidence="1">
    <location>
        <begin position="131"/>
        <end position="152"/>
    </location>
</feature>